<dbReference type="PRINTS" id="PR00032">
    <property type="entry name" value="HTHARAC"/>
</dbReference>
<dbReference type="SUPFAM" id="SSF46689">
    <property type="entry name" value="Homeodomain-like"/>
    <property type="match status" value="2"/>
</dbReference>
<keyword evidence="2" id="KW-0238">DNA-binding</keyword>
<dbReference type="InterPro" id="IPR018060">
    <property type="entry name" value="HTH_AraC"/>
</dbReference>
<dbReference type="InterPro" id="IPR003313">
    <property type="entry name" value="AraC-bd"/>
</dbReference>
<evidence type="ECO:0000259" key="4">
    <source>
        <dbReference type="PROSITE" id="PS01124"/>
    </source>
</evidence>
<dbReference type="SUPFAM" id="SSF51215">
    <property type="entry name" value="Regulatory protein AraC"/>
    <property type="match status" value="1"/>
</dbReference>
<dbReference type="AlphaFoldDB" id="A0A1G8PA16"/>
<sequence length="273" mass="31676">MESMMVFCAVDDTIQLPLYATTIGYWEHQEETARPAGFPDYQLHQVLSGKGELTVGEKRYVVGPGEIFFTFPDIPHSYTPISREWELAWISFNGREAGGMLSYAGIRETGVRRLRDIELLVPFQELLKLPDANDLDNNLERSKLLYAMLLDLKRNLPPASEEDELVRIKPVLEHIELHLHRALPLKELAEVISVSPQYLCRLFQRTVHDRPVTYINKQRINRSKQLMFQHREKKLYEIAQLTGFENASYFCAVFKRLTGMQPEQFKQLHGLDT</sequence>
<proteinExistence type="predicted"/>
<dbReference type="InterPro" id="IPR009057">
    <property type="entry name" value="Homeodomain-like_sf"/>
</dbReference>
<dbReference type="PANTHER" id="PTHR43280">
    <property type="entry name" value="ARAC-FAMILY TRANSCRIPTIONAL REGULATOR"/>
    <property type="match status" value="1"/>
</dbReference>
<dbReference type="Gene3D" id="1.10.10.60">
    <property type="entry name" value="Homeodomain-like"/>
    <property type="match status" value="2"/>
</dbReference>
<keyword evidence="3" id="KW-0804">Transcription</keyword>
<dbReference type="SMART" id="SM00342">
    <property type="entry name" value="HTH_ARAC"/>
    <property type="match status" value="1"/>
</dbReference>
<dbReference type="InterPro" id="IPR020449">
    <property type="entry name" value="Tscrpt_reg_AraC-type_HTH"/>
</dbReference>
<organism evidence="5 6">
    <name type="scientific">Paenibacillus typhae</name>
    <dbReference type="NCBI Taxonomy" id="1174501"/>
    <lineage>
        <taxon>Bacteria</taxon>
        <taxon>Bacillati</taxon>
        <taxon>Bacillota</taxon>
        <taxon>Bacilli</taxon>
        <taxon>Bacillales</taxon>
        <taxon>Paenibacillaceae</taxon>
        <taxon>Paenibacillus</taxon>
    </lineage>
</organism>
<evidence type="ECO:0000256" key="3">
    <source>
        <dbReference type="ARBA" id="ARBA00023163"/>
    </source>
</evidence>
<dbReference type="OrthoDB" id="185320at2"/>
<dbReference type="Pfam" id="PF12833">
    <property type="entry name" value="HTH_18"/>
    <property type="match status" value="1"/>
</dbReference>
<gene>
    <name evidence="5" type="ORF">SAMN05216192_109136</name>
</gene>
<reference evidence="6" key="1">
    <citation type="submission" date="2016-10" db="EMBL/GenBank/DDBJ databases">
        <authorList>
            <person name="Varghese N."/>
            <person name="Submissions S."/>
        </authorList>
    </citation>
    <scope>NUCLEOTIDE SEQUENCE [LARGE SCALE GENOMIC DNA]</scope>
    <source>
        <strain evidence="6">CGMCC 1.11012</strain>
    </source>
</reference>
<dbReference type="GO" id="GO:0043565">
    <property type="term" value="F:sequence-specific DNA binding"/>
    <property type="evidence" value="ECO:0007669"/>
    <property type="project" value="InterPro"/>
</dbReference>
<dbReference type="Pfam" id="PF02311">
    <property type="entry name" value="AraC_binding"/>
    <property type="match status" value="1"/>
</dbReference>
<evidence type="ECO:0000313" key="5">
    <source>
        <dbReference type="EMBL" id="SDI89148.1"/>
    </source>
</evidence>
<evidence type="ECO:0000256" key="2">
    <source>
        <dbReference type="ARBA" id="ARBA00023125"/>
    </source>
</evidence>
<dbReference type="Proteomes" id="UP000199050">
    <property type="component" value="Unassembled WGS sequence"/>
</dbReference>
<dbReference type="PANTHER" id="PTHR43280:SF28">
    <property type="entry name" value="HTH-TYPE TRANSCRIPTIONAL ACTIVATOR RHAS"/>
    <property type="match status" value="1"/>
</dbReference>
<evidence type="ECO:0000313" key="6">
    <source>
        <dbReference type="Proteomes" id="UP000199050"/>
    </source>
</evidence>
<keyword evidence="6" id="KW-1185">Reference proteome</keyword>
<keyword evidence="1" id="KW-0805">Transcription regulation</keyword>
<dbReference type="CDD" id="cd06986">
    <property type="entry name" value="cupin_MmsR-like_N"/>
    <property type="match status" value="1"/>
</dbReference>
<dbReference type="Gene3D" id="2.60.120.280">
    <property type="entry name" value="Regulatory protein AraC"/>
    <property type="match status" value="1"/>
</dbReference>
<dbReference type="GO" id="GO:0003700">
    <property type="term" value="F:DNA-binding transcription factor activity"/>
    <property type="evidence" value="ECO:0007669"/>
    <property type="project" value="InterPro"/>
</dbReference>
<dbReference type="STRING" id="1174501.SAMN05216192_109136"/>
<evidence type="ECO:0000256" key="1">
    <source>
        <dbReference type="ARBA" id="ARBA00023015"/>
    </source>
</evidence>
<accession>A0A1G8PA16</accession>
<name>A0A1G8PA16_9BACL</name>
<feature type="domain" description="HTH araC/xylS-type" evidence="4">
    <location>
        <begin position="169"/>
        <end position="268"/>
    </location>
</feature>
<dbReference type="RefSeq" id="WP_090714108.1">
    <property type="nucleotide sequence ID" value="NZ_CBCSKY010000045.1"/>
</dbReference>
<protein>
    <submittedName>
        <fullName evidence="5">Helix-turn-helix domain-containing protein</fullName>
    </submittedName>
</protein>
<dbReference type="InterPro" id="IPR037923">
    <property type="entry name" value="HTH-like"/>
</dbReference>
<dbReference type="EMBL" id="FNDX01000009">
    <property type="protein sequence ID" value="SDI89148.1"/>
    <property type="molecule type" value="Genomic_DNA"/>
</dbReference>
<dbReference type="PROSITE" id="PS01124">
    <property type="entry name" value="HTH_ARAC_FAMILY_2"/>
    <property type="match status" value="1"/>
</dbReference>